<feature type="compositionally biased region" description="Basic residues" evidence="1">
    <location>
        <begin position="163"/>
        <end position="177"/>
    </location>
</feature>
<reference evidence="2 3" key="1">
    <citation type="journal article" date="2007" name="Nature">
        <title>Evolution of genes and genomes on the Drosophila phylogeny.</title>
        <authorList>
            <consortium name="Drosophila 12 Genomes Consortium"/>
            <person name="Clark A.G."/>
            <person name="Eisen M.B."/>
            <person name="Smith D.R."/>
            <person name="Bergman C.M."/>
            <person name="Oliver B."/>
            <person name="Markow T.A."/>
            <person name="Kaufman T.C."/>
            <person name="Kellis M."/>
            <person name="Gelbart W."/>
            <person name="Iyer V.N."/>
            <person name="Pollard D.A."/>
            <person name="Sackton T.B."/>
            <person name="Larracuente A.M."/>
            <person name="Singh N.D."/>
            <person name="Abad J.P."/>
            <person name="Abt D.N."/>
            <person name="Adryan B."/>
            <person name="Aguade M."/>
            <person name="Akashi H."/>
            <person name="Anderson W.W."/>
            <person name="Aquadro C.F."/>
            <person name="Ardell D.H."/>
            <person name="Arguello R."/>
            <person name="Artieri C.G."/>
            <person name="Barbash D.A."/>
            <person name="Barker D."/>
            <person name="Barsanti P."/>
            <person name="Batterham P."/>
            <person name="Batzoglou S."/>
            <person name="Begun D."/>
            <person name="Bhutkar A."/>
            <person name="Blanco E."/>
            <person name="Bosak S.A."/>
            <person name="Bradley R.K."/>
            <person name="Brand A.D."/>
            <person name="Brent M.R."/>
            <person name="Brooks A.N."/>
            <person name="Brown R.H."/>
            <person name="Butlin R.K."/>
            <person name="Caggese C."/>
            <person name="Calvi B.R."/>
            <person name="Bernardo de Carvalho A."/>
            <person name="Caspi A."/>
            <person name="Castrezana S."/>
            <person name="Celniker S.E."/>
            <person name="Chang J.L."/>
            <person name="Chapple C."/>
            <person name="Chatterji S."/>
            <person name="Chinwalla A."/>
            <person name="Civetta A."/>
            <person name="Clifton S.W."/>
            <person name="Comeron J.M."/>
            <person name="Costello J.C."/>
            <person name="Coyne J.A."/>
            <person name="Daub J."/>
            <person name="David R.G."/>
            <person name="Delcher A.L."/>
            <person name="Delehaunty K."/>
            <person name="Do C.B."/>
            <person name="Ebling H."/>
            <person name="Edwards K."/>
            <person name="Eickbush T."/>
            <person name="Evans J.D."/>
            <person name="Filipski A."/>
            <person name="Findeiss S."/>
            <person name="Freyhult E."/>
            <person name="Fulton L."/>
            <person name="Fulton R."/>
            <person name="Garcia A.C."/>
            <person name="Gardiner A."/>
            <person name="Garfield D.A."/>
            <person name="Garvin B.E."/>
            <person name="Gibson G."/>
            <person name="Gilbert D."/>
            <person name="Gnerre S."/>
            <person name="Godfrey J."/>
            <person name="Good R."/>
            <person name="Gotea V."/>
            <person name="Gravely B."/>
            <person name="Greenberg A.J."/>
            <person name="Griffiths-Jones S."/>
            <person name="Gross S."/>
            <person name="Guigo R."/>
            <person name="Gustafson E.A."/>
            <person name="Haerty W."/>
            <person name="Hahn M.W."/>
            <person name="Halligan D.L."/>
            <person name="Halpern A.L."/>
            <person name="Halter G.M."/>
            <person name="Han M.V."/>
            <person name="Heger A."/>
            <person name="Hillier L."/>
            <person name="Hinrichs A.S."/>
            <person name="Holmes I."/>
            <person name="Hoskins R.A."/>
            <person name="Hubisz M.J."/>
            <person name="Hultmark D."/>
            <person name="Huntley M.A."/>
            <person name="Jaffe D.B."/>
            <person name="Jagadeeshan S."/>
            <person name="Jeck W.R."/>
            <person name="Johnson J."/>
            <person name="Jones C.D."/>
            <person name="Jordan W.C."/>
            <person name="Karpen G.H."/>
            <person name="Kataoka E."/>
            <person name="Keightley P.D."/>
            <person name="Kheradpour P."/>
            <person name="Kirkness E.F."/>
            <person name="Koerich L.B."/>
            <person name="Kristiansen K."/>
            <person name="Kudrna D."/>
            <person name="Kulathinal R.J."/>
            <person name="Kumar S."/>
            <person name="Kwok R."/>
            <person name="Lander E."/>
            <person name="Langley C.H."/>
            <person name="Lapoint R."/>
            <person name="Lazzaro B.P."/>
            <person name="Lee S.J."/>
            <person name="Levesque L."/>
            <person name="Li R."/>
            <person name="Lin C.F."/>
            <person name="Lin M.F."/>
            <person name="Lindblad-Toh K."/>
            <person name="Llopart A."/>
            <person name="Long M."/>
            <person name="Low L."/>
            <person name="Lozovsky E."/>
            <person name="Lu J."/>
            <person name="Luo M."/>
            <person name="Machado C.A."/>
            <person name="Makalowski W."/>
            <person name="Marzo M."/>
            <person name="Matsuda M."/>
            <person name="Matzkin L."/>
            <person name="McAllister B."/>
            <person name="McBride C.S."/>
            <person name="McKernan B."/>
            <person name="McKernan K."/>
            <person name="Mendez-Lago M."/>
            <person name="Minx P."/>
            <person name="Mollenhauer M.U."/>
            <person name="Montooth K."/>
            <person name="Mount S.M."/>
            <person name="Mu X."/>
            <person name="Myers E."/>
            <person name="Negre B."/>
            <person name="Newfeld S."/>
            <person name="Nielsen R."/>
            <person name="Noor M.A."/>
            <person name="O'Grady P."/>
            <person name="Pachter L."/>
            <person name="Papaceit M."/>
            <person name="Parisi M.J."/>
            <person name="Parisi M."/>
            <person name="Parts L."/>
            <person name="Pedersen J.S."/>
            <person name="Pesole G."/>
            <person name="Phillippy A.M."/>
            <person name="Ponting C.P."/>
            <person name="Pop M."/>
            <person name="Porcelli D."/>
            <person name="Powell J.R."/>
            <person name="Prohaska S."/>
            <person name="Pruitt K."/>
            <person name="Puig M."/>
            <person name="Quesneville H."/>
            <person name="Ram K.R."/>
            <person name="Rand D."/>
            <person name="Rasmussen M.D."/>
            <person name="Reed L.K."/>
            <person name="Reenan R."/>
            <person name="Reily A."/>
            <person name="Remington K.A."/>
            <person name="Rieger T.T."/>
            <person name="Ritchie M.G."/>
            <person name="Robin C."/>
            <person name="Rogers Y.H."/>
            <person name="Rohde C."/>
            <person name="Rozas J."/>
            <person name="Rubenfield M.J."/>
            <person name="Ruiz A."/>
            <person name="Russo S."/>
            <person name="Salzberg S.L."/>
            <person name="Sanchez-Gracia A."/>
            <person name="Saranga D.J."/>
            <person name="Sato H."/>
            <person name="Schaeffer S.W."/>
            <person name="Schatz M.C."/>
            <person name="Schlenke T."/>
            <person name="Schwartz R."/>
            <person name="Segarra C."/>
            <person name="Singh R.S."/>
            <person name="Sirot L."/>
            <person name="Sirota M."/>
            <person name="Sisneros N.B."/>
            <person name="Smith C.D."/>
            <person name="Smith T.F."/>
            <person name="Spieth J."/>
            <person name="Stage D.E."/>
            <person name="Stark A."/>
            <person name="Stephan W."/>
            <person name="Strausberg R.L."/>
            <person name="Strempel S."/>
            <person name="Sturgill D."/>
            <person name="Sutton G."/>
            <person name="Sutton G.G."/>
            <person name="Tao W."/>
            <person name="Teichmann S."/>
            <person name="Tobari Y.N."/>
            <person name="Tomimura Y."/>
            <person name="Tsolas J.M."/>
            <person name="Valente V.L."/>
            <person name="Venter E."/>
            <person name="Venter J.C."/>
            <person name="Vicario S."/>
            <person name="Vieira F.G."/>
            <person name="Vilella A.J."/>
            <person name="Villasante A."/>
            <person name="Walenz B."/>
            <person name="Wang J."/>
            <person name="Wasserman M."/>
            <person name="Watts T."/>
            <person name="Wilson D."/>
            <person name="Wilson R.K."/>
            <person name="Wing R.A."/>
            <person name="Wolfner M.F."/>
            <person name="Wong A."/>
            <person name="Wong G.K."/>
            <person name="Wu C.I."/>
            <person name="Wu G."/>
            <person name="Yamamoto D."/>
            <person name="Yang H.P."/>
            <person name="Yang S.P."/>
            <person name="Yorke J.A."/>
            <person name="Yoshida K."/>
            <person name="Zdobnov E."/>
            <person name="Zhang P."/>
            <person name="Zhang Y."/>
            <person name="Zimin A.V."/>
            <person name="Baldwin J."/>
            <person name="Abdouelleil A."/>
            <person name="Abdulkadir J."/>
            <person name="Abebe A."/>
            <person name="Abera B."/>
            <person name="Abreu J."/>
            <person name="Acer S.C."/>
            <person name="Aftuck L."/>
            <person name="Alexander A."/>
            <person name="An P."/>
            <person name="Anderson E."/>
            <person name="Anderson S."/>
            <person name="Arachi H."/>
            <person name="Azer M."/>
            <person name="Bachantsang P."/>
            <person name="Barry A."/>
            <person name="Bayul T."/>
            <person name="Berlin A."/>
            <person name="Bessette D."/>
            <person name="Bloom T."/>
            <person name="Blye J."/>
            <person name="Boguslavskiy L."/>
            <person name="Bonnet C."/>
            <person name="Boukhgalter B."/>
            <person name="Bourzgui I."/>
            <person name="Brown A."/>
            <person name="Cahill P."/>
            <person name="Channer S."/>
            <person name="Cheshatsang Y."/>
            <person name="Chuda L."/>
            <person name="Citroen M."/>
            <person name="Collymore A."/>
            <person name="Cooke P."/>
            <person name="Costello M."/>
            <person name="D'Aco K."/>
            <person name="Daza R."/>
            <person name="De Haan G."/>
            <person name="DeGray S."/>
            <person name="DeMaso C."/>
            <person name="Dhargay N."/>
            <person name="Dooley K."/>
            <person name="Dooley E."/>
            <person name="Doricent M."/>
            <person name="Dorje P."/>
            <person name="Dorjee K."/>
            <person name="Dupes A."/>
            <person name="Elong R."/>
            <person name="Falk J."/>
            <person name="Farina A."/>
            <person name="Faro S."/>
            <person name="Ferguson D."/>
            <person name="Fisher S."/>
            <person name="Foley C.D."/>
            <person name="Franke A."/>
            <person name="Friedrich D."/>
            <person name="Gadbois L."/>
            <person name="Gearin G."/>
            <person name="Gearin C.R."/>
            <person name="Giannoukos G."/>
            <person name="Goode T."/>
            <person name="Graham J."/>
            <person name="Grandbois E."/>
            <person name="Grewal S."/>
            <person name="Gyaltsen K."/>
            <person name="Hafez N."/>
            <person name="Hagos B."/>
            <person name="Hall J."/>
            <person name="Henson C."/>
            <person name="Hollinger A."/>
            <person name="Honan T."/>
            <person name="Huard M.D."/>
            <person name="Hughes L."/>
            <person name="Hurhula B."/>
            <person name="Husby M.E."/>
            <person name="Kamat A."/>
            <person name="Kanga B."/>
            <person name="Kashin S."/>
            <person name="Khazanovich D."/>
            <person name="Kisner P."/>
            <person name="Lance K."/>
            <person name="Lara M."/>
            <person name="Lee W."/>
            <person name="Lennon N."/>
            <person name="Letendre F."/>
            <person name="LeVine R."/>
            <person name="Lipovsky A."/>
            <person name="Liu X."/>
            <person name="Liu J."/>
            <person name="Liu S."/>
            <person name="Lokyitsang T."/>
            <person name="Lokyitsang Y."/>
            <person name="Lubonja R."/>
            <person name="Lui A."/>
            <person name="MacDonald P."/>
            <person name="Magnisalis V."/>
            <person name="Maru K."/>
            <person name="Matthews C."/>
            <person name="McCusker W."/>
            <person name="McDonough S."/>
            <person name="Mehta T."/>
            <person name="Meldrim J."/>
            <person name="Meneus L."/>
            <person name="Mihai O."/>
            <person name="Mihalev A."/>
            <person name="Mihova T."/>
            <person name="Mittelman R."/>
            <person name="Mlenga V."/>
            <person name="Montmayeur A."/>
            <person name="Mulrain L."/>
            <person name="Navidi A."/>
            <person name="Naylor J."/>
            <person name="Negash T."/>
            <person name="Nguyen T."/>
            <person name="Nguyen N."/>
            <person name="Nicol R."/>
            <person name="Norbu C."/>
            <person name="Norbu N."/>
            <person name="Novod N."/>
            <person name="O'Neill B."/>
            <person name="Osman S."/>
            <person name="Markiewicz E."/>
            <person name="Oyono O.L."/>
            <person name="Patti C."/>
            <person name="Phunkhang P."/>
            <person name="Pierre F."/>
            <person name="Priest M."/>
            <person name="Raghuraman S."/>
            <person name="Rege F."/>
            <person name="Reyes R."/>
            <person name="Rise C."/>
            <person name="Rogov P."/>
            <person name="Ross K."/>
            <person name="Ryan E."/>
            <person name="Settipalli S."/>
            <person name="Shea T."/>
            <person name="Sherpa N."/>
            <person name="Shi L."/>
            <person name="Shih D."/>
            <person name="Sparrow T."/>
            <person name="Spaulding J."/>
            <person name="Stalker J."/>
            <person name="Stange-Thomann N."/>
            <person name="Stavropoulos S."/>
            <person name="Stone C."/>
            <person name="Strader C."/>
            <person name="Tesfaye S."/>
            <person name="Thomson T."/>
            <person name="Thoulutsang Y."/>
            <person name="Thoulutsang D."/>
            <person name="Topham K."/>
            <person name="Topping I."/>
            <person name="Tsamla T."/>
            <person name="Vassiliev H."/>
            <person name="Vo A."/>
            <person name="Wangchuk T."/>
            <person name="Wangdi T."/>
            <person name="Weiand M."/>
            <person name="Wilkinson J."/>
            <person name="Wilson A."/>
            <person name="Yadav S."/>
            <person name="Young G."/>
            <person name="Yu Q."/>
            <person name="Zembek L."/>
            <person name="Zhong D."/>
            <person name="Zimmer A."/>
            <person name="Zwirko Z."/>
            <person name="Jaffe D.B."/>
            <person name="Alvarez P."/>
            <person name="Brockman W."/>
            <person name="Butler J."/>
            <person name="Chin C."/>
            <person name="Gnerre S."/>
            <person name="Grabherr M."/>
            <person name="Kleber M."/>
            <person name="Mauceli E."/>
            <person name="MacCallum I."/>
        </authorList>
    </citation>
    <scope>NUCLEOTIDE SEQUENCE [LARGE SCALE GENOMIC DNA]</scope>
    <source>
        <strain evidence="3">MSH-3 / Tucson 14011-0111.49</strain>
    </source>
</reference>
<dbReference type="AlphaFoldDB" id="B4G8N9"/>
<keyword evidence="3" id="KW-1185">Reference proteome</keyword>
<feature type="region of interest" description="Disordered" evidence="1">
    <location>
        <begin position="154"/>
        <end position="189"/>
    </location>
</feature>
<proteinExistence type="predicted"/>
<dbReference type="OrthoDB" id="7871635at2759"/>
<dbReference type="HOGENOM" id="CLU_1435828_0_0_1"/>
<protein>
    <submittedName>
        <fullName evidence="2">GL18797</fullName>
    </submittedName>
</protein>
<evidence type="ECO:0000313" key="2">
    <source>
        <dbReference type="EMBL" id="EDW28719.1"/>
    </source>
</evidence>
<dbReference type="EMBL" id="CH479180">
    <property type="protein sequence ID" value="EDW28719.1"/>
    <property type="molecule type" value="Genomic_DNA"/>
</dbReference>
<organism evidence="3">
    <name type="scientific">Drosophila persimilis</name>
    <name type="common">Fruit fly</name>
    <dbReference type="NCBI Taxonomy" id="7234"/>
    <lineage>
        <taxon>Eukaryota</taxon>
        <taxon>Metazoa</taxon>
        <taxon>Ecdysozoa</taxon>
        <taxon>Arthropoda</taxon>
        <taxon>Hexapoda</taxon>
        <taxon>Insecta</taxon>
        <taxon>Pterygota</taxon>
        <taxon>Neoptera</taxon>
        <taxon>Endopterygota</taxon>
        <taxon>Diptera</taxon>
        <taxon>Brachycera</taxon>
        <taxon>Muscomorpha</taxon>
        <taxon>Ephydroidea</taxon>
        <taxon>Drosophilidae</taxon>
        <taxon>Drosophila</taxon>
        <taxon>Sophophora</taxon>
    </lineage>
</organism>
<gene>
    <name evidence="2" type="primary">Dper\GL18797</name>
    <name evidence="2" type="ORF">Dper_GL18797</name>
</gene>
<feature type="region of interest" description="Disordered" evidence="1">
    <location>
        <begin position="118"/>
        <end position="138"/>
    </location>
</feature>
<feature type="compositionally biased region" description="Polar residues" evidence="1">
    <location>
        <begin position="118"/>
        <end position="136"/>
    </location>
</feature>
<accession>B4G8N9</accession>
<evidence type="ECO:0000313" key="3">
    <source>
        <dbReference type="Proteomes" id="UP000008744"/>
    </source>
</evidence>
<name>B4G8N9_DROPE</name>
<sequence length="189" mass="21471">MSLMLEKDSNNCGHFSIQGSHRTLKIDPPAEQKAMYAWLGLTQSKLHDGFFFGDRPGSTKERLADLAASREEELILQVKVWREHLQHLMARKRPFPKAKRFEAAPAAAARLEPVADTQLNLNSQPTPSSAAQSDYSPTVRMPVASDKKFAVRNYELNSNNRNLARRKKKKRKKKRKMVALLADDTPMRS</sequence>
<evidence type="ECO:0000256" key="1">
    <source>
        <dbReference type="SAM" id="MobiDB-lite"/>
    </source>
</evidence>
<dbReference type="Proteomes" id="UP000008744">
    <property type="component" value="Unassembled WGS sequence"/>
</dbReference>